<proteinExistence type="inferred from homology"/>
<evidence type="ECO:0000313" key="4">
    <source>
        <dbReference type="Proteomes" id="UP000543598"/>
    </source>
</evidence>
<dbReference type="InterPro" id="IPR023393">
    <property type="entry name" value="START-like_dom_sf"/>
</dbReference>
<comment type="similarity">
    <text evidence="1">Belongs to the AHA1 family.</text>
</comment>
<keyword evidence="4" id="KW-1185">Reference proteome</keyword>
<dbReference type="Gene3D" id="3.30.530.20">
    <property type="match status" value="1"/>
</dbReference>
<protein>
    <submittedName>
        <fullName evidence="3">SRPBCC family protein</fullName>
    </submittedName>
</protein>
<dbReference type="Pfam" id="PF08327">
    <property type="entry name" value="AHSA1"/>
    <property type="match status" value="1"/>
</dbReference>
<dbReference type="EMBL" id="JABEMB010000011">
    <property type="protein sequence ID" value="NNH04039.1"/>
    <property type="molecule type" value="Genomic_DNA"/>
</dbReference>
<organism evidence="3 4">
    <name type="scientific">Microbacterium ulmi</name>
    <dbReference type="NCBI Taxonomy" id="179095"/>
    <lineage>
        <taxon>Bacteria</taxon>
        <taxon>Bacillati</taxon>
        <taxon>Actinomycetota</taxon>
        <taxon>Actinomycetes</taxon>
        <taxon>Micrococcales</taxon>
        <taxon>Microbacteriaceae</taxon>
        <taxon>Microbacterium</taxon>
    </lineage>
</organism>
<evidence type="ECO:0000256" key="1">
    <source>
        <dbReference type="ARBA" id="ARBA00006817"/>
    </source>
</evidence>
<dbReference type="AlphaFoldDB" id="A0A7Y2M111"/>
<comment type="caution">
    <text evidence="3">The sequence shown here is derived from an EMBL/GenBank/DDBJ whole genome shotgun (WGS) entry which is preliminary data.</text>
</comment>
<dbReference type="CDD" id="cd08898">
    <property type="entry name" value="SRPBCC_CalC_Aha1-like_5"/>
    <property type="match status" value="1"/>
</dbReference>
<evidence type="ECO:0000313" key="3">
    <source>
        <dbReference type="EMBL" id="NNH04039.1"/>
    </source>
</evidence>
<evidence type="ECO:0000259" key="2">
    <source>
        <dbReference type="Pfam" id="PF08327"/>
    </source>
</evidence>
<feature type="domain" description="Activator of Hsp90 ATPase homologue 1/2-like C-terminal" evidence="2">
    <location>
        <begin position="26"/>
        <end position="154"/>
    </location>
</feature>
<dbReference type="SUPFAM" id="SSF55961">
    <property type="entry name" value="Bet v1-like"/>
    <property type="match status" value="1"/>
</dbReference>
<accession>A0A7Y2M111</accession>
<dbReference type="InterPro" id="IPR013538">
    <property type="entry name" value="ASHA1/2-like_C"/>
</dbReference>
<gene>
    <name evidence="3" type="ORF">HLA99_09285</name>
</gene>
<sequence length="157" mass="17084">MSMTTNDPAVVDGDAFTVRRTITIAARPEKVWAAITEAEHIARWFPQAAVLDEVAVGASGTFIFDGYGAFPVRIEELDPPHVIAYRWGSDNSHAVPIDPERSTVFRFTLEPVDGGTRLTVVESGFETLADPRSSMEGNRGGWDAELDELVAYLEGGS</sequence>
<name>A0A7Y2M111_9MICO</name>
<reference evidence="3 4" key="1">
    <citation type="submission" date="2020-05" db="EMBL/GenBank/DDBJ databases">
        <title>MicrobeNet Type strains.</title>
        <authorList>
            <person name="Nicholson A.C."/>
        </authorList>
    </citation>
    <scope>NUCLEOTIDE SEQUENCE [LARGE SCALE GENOMIC DNA]</scope>
    <source>
        <strain evidence="3 4">JCM 14282</strain>
    </source>
</reference>
<dbReference type="Proteomes" id="UP000543598">
    <property type="component" value="Unassembled WGS sequence"/>
</dbReference>